<gene>
    <name evidence="2" type="ORF">HEB94_000742</name>
</gene>
<dbReference type="InterPro" id="IPR036291">
    <property type="entry name" value="NAD(P)-bd_dom_sf"/>
</dbReference>
<comment type="caution">
    <text evidence="2">The sequence shown here is derived from an EMBL/GenBank/DDBJ whole genome shotgun (WGS) entry which is preliminary data.</text>
</comment>
<evidence type="ECO:0000313" key="2">
    <source>
        <dbReference type="EMBL" id="MBE1603894.1"/>
    </source>
</evidence>
<feature type="domain" description="Saccharopine dehydrogenase NADP binding" evidence="1">
    <location>
        <begin position="2"/>
        <end position="100"/>
    </location>
</feature>
<evidence type="ECO:0000259" key="1">
    <source>
        <dbReference type="Pfam" id="PF03435"/>
    </source>
</evidence>
<proteinExistence type="predicted"/>
<dbReference type="AlphaFoldDB" id="A0A927MNQ3"/>
<dbReference type="PANTHER" id="PTHR43781:SF1">
    <property type="entry name" value="SACCHAROPINE DEHYDROGENASE"/>
    <property type="match status" value="1"/>
</dbReference>
<reference evidence="2" key="1">
    <citation type="submission" date="2020-10" db="EMBL/GenBank/DDBJ databases">
        <title>Sequencing the genomes of 1000 actinobacteria strains.</title>
        <authorList>
            <person name="Klenk H.-P."/>
        </authorList>
    </citation>
    <scope>NUCLEOTIDE SEQUENCE</scope>
    <source>
        <strain evidence="2">DSM 45354</strain>
    </source>
</reference>
<sequence>MIGLLGASGAVGAHAARLLSRHGGTDLRLGGRRPEAVEPIAAELPGGVEVVGVDAAEEAPLAAFARGCAVVVNCAGPSQHLAEAAALTAWRAGADYVDAGGDATTAERVARGGAAGPDRRAVFAAGAWPGLSGLFPRWLAAQEFATVHTLTAYIGVRDRFTATAAADYLDGAFGGGSEPLAAWRQGPRSRVLNRVIEEALPFFPEDVSAFPYLDHEGIQVARALALTHADWYSVLPGTWGVALDRARTRPRADAVADLCRAAELDAAGHLPSTTVLAQLDGEVDGVARTRTGLLQGPGVSELTGAVTAMAALAVHDGAVAPGTACAATALDPLAALMWLVAAGVCRVRVLQTSVEALRAVEAGAL</sequence>
<organism evidence="2 3">
    <name type="scientific">Actinopolymorpha pittospori</name>
    <dbReference type="NCBI Taxonomy" id="648752"/>
    <lineage>
        <taxon>Bacteria</taxon>
        <taxon>Bacillati</taxon>
        <taxon>Actinomycetota</taxon>
        <taxon>Actinomycetes</taxon>
        <taxon>Propionibacteriales</taxon>
        <taxon>Actinopolymorphaceae</taxon>
        <taxon>Actinopolymorpha</taxon>
    </lineage>
</organism>
<dbReference type="SUPFAM" id="SSF51735">
    <property type="entry name" value="NAD(P)-binding Rossmann-fold domains"/>
    <property type="match status" value="1"/>
</dbReference>
<dbReference type="PANTHER" id="PTHR43781">
    <property type="entry name" value="SACCHAROPINE DEHYDROGENASE"/>
    <property type="match status" value="1"/>
</dbReference>
<evidence type="ECO:0000313" key="3">
    <source>
        <dbReference type="Proteomes" id="UP000638648"/>
    </source>
</evidence>
<dbReference type="Gene3D" id="3.40.50.720">
    <property type="entry name" value="NAD(P)-binding Rossmann-like Domain"/>
    <property type="match status" value="1"/>
</dbReference>
<keyword evidence="3" id="KW-1185">Reference proteome</keyword>
<protein>
    <recommendedName>
        <fullName evidence="1">Saccharopine dehydrogenase NADP binding domain-containing protein</fullName>
    </recommendedName>
</protein>
<dbReference type="Proteomes" id="UP000638648">
    <property type="component" value="Unassembled WGS sequence"/>
</dbReference>
<dbReference type="Pfam" id="PF03435">
    <property type="entry name" value="Sacchrp_dh_NADP"/>
    <property type="match status" value="1"/>
</dbReference>
<dbReference type="EMBL" id="JADBEM010000001">
    <property type="protein sequence ID" value="MBE1603894.1"/>
    <property type="molecule type" value="Genomic_DNA"/>
</dbReference>
<dbReference type="InterPro" id="IPR005097">
    <property type="entry name" value="Sacchrp_dh_NADP-bd"/>
</dbReference>
<accession>A0A927MNQ3</accession>
<dbReference type="RefSeq" id="WP_192748592.1">
    <property type="nucleotide sequence ID" value="NZ_BAABJL010000073.1"/>
</dbReference>
<name>A0A927MNQ3_9ACTN</name>